<dbReference type="Gene3D" id="3.30.70.20">
    <property type="match status" value="1"/>
</dbReference>
<dbReference type="SMART" id="SM00091">
    <property type="entry name" value="PAS"/>
    <property type="match status" value="1"/>
</dbReference>
<dbReference type="Pfam" id="PF00989">
    <property type="entry name" value="PAS"/>
    <property type="match status" value="1"/>
</dbReference>
<dbReference type="InterPro" id="IPR009016">
    <property type="entry name" value="Fe_hydrogenase"/>
</dbReference>
<keyword evidence="4" id="KW-0411">Iron-sulfur</keyword>
<dbReference type="InterPro" id="IPR035965">
    <property type="entry name" value="PAS-like_dom_sf"/>
</dbReference>
<dbReference type="EMBL" id="JADINF010000131">
    <property type="protein sequence ID" value="MBO8424396.1"/>
    <property type="molecule type" value="Genomic_DNA"/>
</dbReference>
<dbReference type="SUPFAM" id="SSF54862">
    <property type="entry name" value="4Fe-4S ferredoxins"/>
    <property type="match status" value="1"/>
</dbReference>
<reference evidence="7" key="2">
    <citation type="journal article" date="2021" name="PeerJ">
        <title>Extensive microbial diversity within the chicken gut microbiome revealed by metagenomics and culture.</title>
        <authorList>
            <person name="Gilroy R."/>
            <person name="Ravi A."/>
            <person name="Getino M."/>
            <person name="Pursley I."/>
            <person name="Horton D.L."/>
            <person name="Alikhan N.F."/>
            <person name="Baker D."/>
            <person name="Gharbi K."/>
            <person name="Hall N."/>
            <person name="Watson M."/>
            <person name="Adriaenssens E.M."/>
            <person name="Foster-Nyarko E."/>
            <person name="Jarju S."/>
            <person name="Secka A."/>
            <person name="Antonio M."/>
            <person name="Oren A."/>
            <person name="Chaudhuri R.R."/>
            <person name="La Ragione R."/>
            <person name="Hildebrand F."/>
            <person name="Pallen M.J."/>
        </authorList>
    </citation>
    <scope>NUCLEOTIDE SEQUENCE</scope>
    <source>
        <strain evidence="7">517</strain>
    </source>
</reference>
<dbReference type="PROSITE" id="PS51379">
    <property type="entry name" value="4FE4S_FER_2"/>
    <property type="match status" value="2"/>
</dbReference>
<dbReference type="SUPFAM" id="SSF53920">
    <property type="entry name" value="Fe-only hydrogenase"/>
    <property type="match status" value="1"/>
</dbReference>
<proteinExistence type="predicted"/>
<evidence type="ECO:0000259" key="5">
    <source>
        <dbReference type="PROSITE" id="PS51379"/>
    </source>
</evidence>
<dbReference type="InterPro" id="IPR050340">
    <property type="entry name" value="Cytosolic_Fe-S_CAF"/>
</dbReference>
<keyword evidence="3" id="KW-0408">Iron</keyword>
<evidence type="ECO:0000256" key="2">
    <source>
        <dbReference type="ARBA" id="ARBA00022723"/>
    </source>
</evidence>
<accession>A0A940DGR1</accession>
<dbReference type="Pfam" id="PF12838">
    <property type="entry name" value="Fer4_7"/>
    <property type="match status" value="1"/>
</dbReference>
<feature type="domain" description="4Fe-4S ferredoxin-type" evidence="5">
    <location>
        <begin position="2"/>
        <end position="30"/>
    </location>
</feature>
<dbReference type="Pfam" id="PF02906">
    <property type="entry name" value="Fe_hyd_lg_C"/>
    <property type="match status" value="1"/>
</dbReference>
<dbReference type="PANTHER" id="PTHR11615">
    <property type="entry name" value="NITRATE, FORMATE, IRON DEHYDROGENASE"/>
    <property type="match status" value="1"/>
</dbReference>
<dbReference type="InterPro" id="IPR000014">
    <property type="entry name" value="PAS"/>
</dbReference>
<protein>
    <submittedName>
        <fullName evidence="7">4Fe-4S binding protein</fullName>
    </submittedName>
</protein>
<keyword evidence="1" id="KW-0004">4Fe-4S</keyword>
<reference evidence="7" key="1">
    <citation type="submission" date="2020-10" db="EMBL/GenBank/DDBJ databases">
        <authorList>
            <person name="Gilroy R."/>
        </authorList>
    </citation>
    <scope>NUCLEOTIDE SEQUENCE</scope>
    <source>
        <strain evidence="7">517</strain>
    </source>
</reference>
<gene>
    <name evidence="7" type="ORF">IAB16_05210</name>
</gene>
<evidence type="ECO:0000256" key="3">
    <source>
        <dbReference type="ARBA" id="ARBA00023004"/>
    </source>
</evidence>
<dbReference type="InterPro" id="IPR017900">
    <property type="entry name" value="4Fe4S_Fe_S_CS"/>
</dbReference>
<dbReference type="Proteomes" id="UP000727857">
    <property type="component" value="Unassembled WGS sequence"/>
</dbReference>
<name>A0A940DGR1_9FIRM</name>
<evidence type="ECO:0000256" key="4">
    <source>
        <dbReference type="ARBA" id="ARBA00023014"/>
    </source>
</evidence>
<feature type="domain" description="4Fe-4S" evidence="6">
    <location>
        <begin position="348"/>
        <end position="409"/>
    </location>
</feature>
<feature type="domain" description="4Fe-4S ferredoxin-type" evidence="5">
    <location>
        <begin position="31"/>
        <end position="60"/>
    </location>
</feature>
<evidence type="ECO:0000313" key="8">
    <source>
        <dbReference type="Proteomes" id="UP000727857"/>
    </source>
</evidence>
<keyword evidence="2" id="KW-0479">Metal-binding</keyword>
<dbReference type="InterPro" id="IPR007202">
    <property type="entry name" value="4Fe-4S_dom"/>
</dbReference>
<dbReference type="SUPFAM" id="SSF55785">
    <property type="entry name" value="PYP-like sensor domain (PAS domain)"/>
    <property type="match status" value="1"/>
</dbReference>
<dbReference type="GO" id="GO:0006355">
    <property type="term" value="P:regulation of DNA-templated transcription"/>
    <property type="evidence" value="ECO:0007669"/>
    <property type="project" value="InterPro"/>
</dbReference>
<organism evidence="7 8">
    <name type="scientific">Candidatus Stercoripulliclostridium pullicola</name>
    <dbReference type="NCBI Taxonomy" id="2840953"/>
    <lineage>
        <taxon>Bacteria</taxon>
        <taxon>Bacillati</taxon>
        <taxon>Bacillota</taxon>
        <taxon>Clostridia</taxon>
        <taxon>Eubacteriales</taxon>
        <taxon>Candidatus Stercoripulliclostridium</taxon>
    </lineage>
</organism>
<dbReference type="InterPro" id="IPR004108">
    <property type="entry name" value="Fe_hydrogenase_lsu_C"/>
</dbReference>
<dbReference type="InterPro" id="IPR013767">
    <property type="entry name" value="PAS_fold"/>
</dbReference>
<dbReference type="CDD" id="cd00130">
    <property type="entry name" value="PAS"/>
    <property type="match status" value="1"/>
</dbReference>
<dbReference type="GO" id="GO:0046872">
    <property type="term" value="F:metal ion binding"/>
    <property type="evidence" value="ECO:0007669"/>
    <property type="project" value="UniProtKB-KW"/>
</dbReference>
<dbReference type="AlphaFoldDB" id="A0A940DGR1"/>
<dbReference type="PROSITE" id="PS51656">
    <property type="entry name" value="4FE4S"/>
    <property type="match status" value="1"/>
</dbReference>
<dbReference type="Pfam" id="PF04060">
    <property type="entry name" value="FeS"/>
    <property type="match status" value="1"/>
</dbReference>
<sequence>MEYLDFKTARCKDCYKCLRECPVKAIKFESHQAKIIEDRCILCGKCTTVCPQNAKKVHSEVESVEALLRGGKPVIASVAPSFVSSFGVSDFGVFTIALAKLGFRGAEETAVGANIVTEEYAKLLASGDYKNFITSACPAINRMIQLYYPKALKYLAPVASPMVAHARLLKKRYPEAEVVFIGPCIAKKREAKESGIIAGVLTFEELSEMFAAKNIDLNAIASVGNQKEGEANKARYYPISRGIIKSFESLPGGYEYVAVDGVNRSFDVLEGIEDLEGMFIEINCCEYACINGPCSLKRSGGALKANEAVRKYVGESGSEPIRIDAEGVNLIEGHPRISVNSVVPGERDIRAILARTGKFKPEDELNCGACGYSTCREKAIAVARGNADIEMCIPYMRTRAESMSYEIIQNSPNGILILDYDLRISELNGLARKILGITETDPKGLYIYECINADAFVMALNGGKNVVKKHMFIEQTKRYADMNIVLLPEHKILFAVLKDVTDSVAYDKQLDEVKAKTLETTDEVIKKQMRVAQEIASLLGETTAETKVALLKLKKTLSDSKEEE</sequence>
<comment type="caution">
    <text evidence="7">The sequence shown here is derived from an EMBL/GenBank/DDBJ whole genome shotgun (WGS) entry which is preliminary data.</text>
</comment>
<dbReference type="Gene3D" id="3.30.450.20">
    <property type="entry name" value="PAS domain"/>
    <property type="match status" value="1"/>
</dbReference>
<dbReference type="GO" id="GO:0051539">
    <property type="term" value="F:4 iron, 4 sulfur cluster binding"/>
    <property type="evidence" value="ECO:0007669"/>
    <property type="project" value="UniProtKB-KW"/>
</dbReference>
<dbReference type="PROSITE" id="PS00198">
    <property type="entry name" value="4FE4S_FER_1"/>
    <property type="match status" value="1"/>
</dbReference>
<dbReference type="Gene3D" id="3.40.950.10">
    <property type="entry name" value="Fe-only Hydrogenase (Larger Subunit), Chain L, domain 3"/>
    <property type="match status" value="1"/>
</dbReference>
<evidence type="ECO:0000259" key="6">
    <source>
        <dbReference type="PROSITE" id="PS51656"/>
    </source>
</evidence>
<evidence type="ECO:0000313" key="7">
    <source>
        <dbReference type="EMBL" id="MBO8424396.1"/>
    </source>
</evidence>
<evidence type="ECO:0000256" key="1">
    <source>
        <dbReference type="ARBA" id="ARBA00022485"/>
    </source>
</evidence>
<dbReference type="InterPro" id="IPR017896">
    <property type="entry name" value="4Fe4S_Fe-S-bd"/>
</dbReference>
<dbReference type="Gene3D" id="1.10.15.40">
    <property type="entry name" value="Electron transport complex subunit B, putative Fe-S cluster"/>
    <property type="match status" value="1"/>
</dbReference>